<dbReference type="InterPro" id="IPR013150">
    <property type="entry name" value="TFIIB_cyclin"/>
</dbReference>
<dbReference type="InterPro" id="IPR036915">
    <property type="entry name" value="Cyclin-like_sf"/>
</dbReference>
<keyword evidence="4" id="KW-0805">Transcription regulation</keyword>
<dbReference type="AlphaFoldDB" id="M0L068"/>
<dbReference type="Pfam" id="PF00382">
    <property type="entry name" value="TFIIB"/>
    <property type="match status" value="2"/>
</dbReference>
<dbReference type="PANTHER" id="PTHR11618:SF13">
    <property type="entry name" value="TRANSCRIPTION INITIATION FACTOR IIB"/>
    <property type="match status" value="1"/>
</dbReference>
<dbReference type="PANTHER" id="PTHR11618">
    <property type="entry name" value="TRANSCRIPTION INITIATION FACTOR IIB-RELATED"/>
    <property type="match status" value="1"/>
</dbReference>
<evidence type="ECO:0000256" key="5">
    <source>
        <dbReference type="ARBA" id="ARBA00023163"/>
    </source>
</evidence>
<protein>
    <recommendedName>
        <fullName evidence="2">Transcription initiation factor IIB</fullName>
    </recommendedName>
</protein>
<dbReference type="RefSeq" id="WP_008307702.1">
    <property type="nucleotide sequence ID" value="NZ_AOLW01000007.1"/>
</dbReference>
<evidence type="ECO:0000259" key="6">
    <source>
        <dbReference type="Pfam" id="PF00382"/>
    </source>
</evidence>
<dbReference type="Proteomes" id="UP000011623">
    <property type="component" value="Unassembled WGS sequence"/>
</dbReference>
<dbReference type="GO" id="GO:0003743">
    <property type="term" value="F:translation initiation factor activity"/>
    <property type="evidence" value="ECO:0007669"/>
    <property type="project" value="UniProtKB-KW"/>
</dbReference>
<accession>M0L068</accession>
<proteinExistence type="inferred from homology"/>
<evidence type="ECO:0000256" key="4">
    <source>
        <dbReference type="ARBA" id="ARBA00023015"/>
    </source>
</evidence>
<evidence type="ECO:0000313" key="8">
    <source>
        <dbReference type="Proteomes" id="UP000011623"/>
    </source>
</evidence>
<evidence type="ECO:0000256" key="2">
    <source>
        <dbReference type="ARBA" id="ARBA00013932"/>
    </source>
</evidence>
<keyword evidence="5" id="KW-0804">Transcription</keyword>
<dbReference type="EMBL" id="AOLW01000007">
    <property type="protein sequence ID" value="EMA25405.1"/>
    <property type="molecule type" value="Genomic_DNA"/>
</dbReference>
<dbReference type="Gene3D" id="1.10.472.10">
    <property type="entry name" value="Cyclin-like"/>
    <property type="match status" value="2"/>
</dbReference>
<feature type="domain" description="Transcription factor TFIIB cyclin-like" evidence="6">
    <location>
        <begin position="128"/>
        <end position="206"/>
    </location>
</feature>
<name>M0L068_9EURY</name>
<comment type="similarity">
    <text evidence="1">Belongs to the TFIIB family.</text>
</comment>
<dbReference type="InterPro" id="IPR000812">
    <property type="entry name" value="TFIIB"/>
</dbReference>
<feature type="domain" description="Transcription factor TFIIB cyclin-like" evidence="6">
    <location>
        <begin position="29"/>
        <end position="118"/>
    </location>
</feature>
<sequence length="217" mass="23838">MEQRPESQAPSQTEQSIWSDYHTVKNSTEQQVATALEYIEELSAQLNMSDQICIRTAEIYGQAAIEQTTDGRSTEAIVIAAVIIASREFQKPYAIGRIASVTDTDVRDIRQALSRVKNDLYLYTHCPPRAYLSKLTEPLGVDDSTITIAQTILDDLSNENIGGKHPAAVAGAALYVAADGDITQRDIAKVSGVTTETVRIRVKECRKEHPSESNKQG</sequence>
<dbReference type="GO" id="GO:0097550">
    <property type="term" value="C:transcription preinitiation complex"/>
    <property type="evidence" value="ECO:0007669"/>
    <property type="project" value="TreeGrafter"/>
</dbReference>
<keyword evidence="7" id="KW-0648">Protein biosynthesis</keyword>
<gene>
    <name evidence="7" type="primary">tfb</name>
    <name evidence="7" type="ORF">C442_03066</name>
</gene>
<evidence type="ECO:0000256" key="1">
    <source>
        <dbReference type="ARBA" id="ARBA00010857"/>
    </source>
</evidence>
<evidence type="ECO:0000313" key="7">
    <source>
        <dbReference type="EMBL" id="EMA25405.1"/>
    </source>
</evidence>
<dbReference type="GO" id="GO:0017025">
    <property type="term" value="F:TBP-class protein binding"/>
    <property type="evidence" value="ECO:0007669"/>
    <property type="project" value="InterPro"/>
</dbReference>
<keyword evidence="8" id="KW-1185">Reference proteome</keyword>
<organism evidence="7 8">
    <name type="scientific">Haloarcula amylolytica JCM 13557</name>
    <dbReference type="NCBI Taxonomy" id="1227452"/>
    <lineage>
        <taxon>Archaea</taxon>
        <taxon>Methanobacteriati</taxon>
        <taxon>Methanobacteriota</taxon>
        <taxon>Stenosarchaea group</taxon>
        <taxon>Halobacteria</taxon>
        <taxon>Halobacteriales</taxon>
        <taxon>Haloarculaceae</taxon>
        <taxon>Haloarcula</taxon>
    </lineage>
</organism>
<dbReference type="InterPro" id="IPR023486">
    <property type="entry name" value="TFIIB_CS"/>
</dbReference>
<comment type="caution">
    <text evidence="7">The sequence shown here is derived from an EMBL/GenBank/DDBJ whole genome shotgun (WGS) entry which is preliminary data.</text>
</comment>
<dbReference type="PROSITE" id="PS00782">
    <property type="entry name" value="TFIIB"/>
    <property type="match status" value="1"/>
</dbReference>
<dbReference type="GO" id="GO:0070897">
    <property type="term" value="P:transcription preinitiation complex assembly"/>
    <property type="evidence" value="ECO:0007669"/>
    <property type="project" value="InterPro"/>
</dbReference>
<keyword evidence="3" id="KW-0677">Repeat</keyword>
<reference evidence="7 8" key="1">
    <citation type="journal article" date="2014" name="PLoS Genet.">
        <title>Phylogenetically driven sequencing of extremely halophilic archaea reveals strategies for static and dynamic osmo-response.</title>
        <authorList>
            <person name="Becker E.A."/>
            <person name="Seitzer P.M."/>
            <person name="Tritt A."/>
            <person name="Larsen D."/>
            <person name="Krusor M."/>
            <person name="Yao A.I."/>
            <person name="Wu D."/>
            <person name="Madern D."/>
            <person name="Eisen J.A."/>
            <person name="Darling A.E."/>
            <person name="Facciotti M.T."/>
        </authorList>
    </citation>
    <scope>NUCLEOTIDE SEQUENCE [LARGE SCALE GENOMIC DNA]</scope>
    <source>
        <strain evidence="7 8">JCM 13557</strain>
    </source>
</reference>
<dbReference type="SUPFAM" id="SSF47954">
    <property type="entry name" value="Cyclin-like"/>
    <property type="match status" value="2"/>
</dbReference>
<keyword evidence="7" id="KW-0396">Initiation factor</keyword>
<evidence type="ECO:0000256" key="3">
    <source>
        <dbReference type="ARBA" id="ARBA00022737"/>
    </source>
</evidence>